<dbReference type="InterPro" id="IPR004524">
    <property type="entry name" value="Asp-tRNA-ligase_1"/>
</dbReference>
<dbReference type="Proteomes" id="UP000809273">
    <property type="component" value="Unassembled WGS sequence"/>
</dbReference>
<feature type="binding site" evidence="7">
    <location>
        <position position="489"/>
    </location>
    <ligand>
        <name>ATP</name>
        <dbReference type="ChEBI" id="CHEBI:30616"/>
    </ligand>
</feature>
<feature type="region of interest" description="Aspartate" evidence="7">
    <location>
        <begin position="202"/>
        <end position="205"/>
    </location>
</feature>
<keyword evidence="3 7" id="KW-0547">Nucleotide-binding</keyword>
<dbReference type="PROSITE" id="PS50862">
    <property type="entry name" value="AA_TRNA_LIGASE_II"/>
    <property type="match status" value="1"/>
</dbReference>
<evidence type="ECO:0000256" key="5">
    <source>
        <dbReference type="ARBA" id="ARBA00022917"/>
    </source>
</evidence>
<sequence length="601" mass="67266">MLKLESTSYCGEIRNKDIGAEVVLKGWVHRRRDHGGVIFIDLRDREGIAQVVFNPDHDPDTHKSAHRLRNEFVIGIRGKVRERPEGMINPNLPTGDVEVLVDELIIYNEAAVPPFLIDEYASVTENLRLKYRYLDLRRPEMQKNIMARHKAAMSVRNHLSNEGFIEVETPFLTKSTPEGARDYLVPSRVNPGNFYALPQSPQLFKQILMVAGYDRYFQIVKCFRDEDLRADRQPEFTQIDIEMSFVTVDGIISMTEGLMANLFDDILGIKISSPFPRMTYKEARDKYGTDKPDTRFGLELNDLTDILEDAGLKVFSEAVISGGVIKALMVPESASLTRKELDDTVGFAQDRGAGGLAWARVTENGWQSPIAKFFAPGSIKAVEERTGAKIGSTIFFVADDPDIADAVLSDLRLKMGRRFDLIDDKAFNFLWVVEFPMFEYSKEEKRYVSMHHPFTSPLDEDMDKLDIKANGDPKGVRAKAYDIVLNGNEIGGGSIRISNPNLQRDVFKSLGIGDEEAEEKFGFLMEALSYGAPPHGGIALGFDRLVMLLCGAENIRDVIAFPKTQRATCLMTGAPTGVDKKQLTELGLKLSIAAQKPKQDG</sequence>
<dbReference type="NCBIfam" id="TIGR00459">
    <property type="entry name" value="aspS_bact"/>
    <property type="match status" value="1"/>
</dbReference>
<feature type="binding site" evidence="7">
    <location>
        <position position="496"/>
    </location>
    <ligand>
        <name>L-aspartate</name>
        <dbReference type="ChEBI" id="CHEBI:29991"/>
    </ligand>
</feature>
<organism evidence="9 10">
    <name type="scientific">Candidatus Zymogenus saltonus</name>
    <dbReference type="NCBI Taxonomy" id="2844893"/>
    <lineage>
        <taxon>Bacteria</taxon>
        <taxon>Deltaproteobacteria</taxon>
        <taxon>Candidatus Zymogenia</taxon>
        <taxon>Candidatus Zymogeniales</taxon>
        <taxon>Candidatus Zymogenaceae</taxon>
        <taxon>Candidatus Zymogenus</taxon>
    </lineage>
</organism>
<dbReference type="PANTHER" id="PTHR22594">
    <property type="entry name" value="ASPARTYL/LYSYL-TRNA SYNTHETASE"/>
    <property type="match status" value="1"/>
</dbReference>
<evidence type="ECO:0000256" key="4">
    <source>
        <dbReference type="ARBA" id="ARBA00022840"/>
    </source>
</evidence>
<feature type="binding site" evidence="7">
    <location>
        <position position="178"/>
    </location>
    <ligand>
        <name>L-aspartate</name>
        <dbReference type="ChEBI" id="CHEBI:29991"/>
    </ligand>
</feature>
<dbReference type="InterPro" id="IPR047089">
    <property type="entry name" value="Asp-tRNA-ligase_1_N"/>
</dbReference>
<comment type="caution">
    <text evidence="9">The sequence shown here is derived from an EMBL/GenBank/DDBJ whole genome shotgun (WGS) entry which is preliminary data.</text>
</comment>
<feature type="binding site" evidence="7">
    <location>
        <begin position="224"/>
        <end position="226"/>
    </location>
    <ligand>
        <name>ATP</name>
        <dbReference type="ChEBI" id="CHEBI:30616"/>
    </ligand>
</feature>
<dbReference type="InterPro" id="IPR004115">
    <property type="entry name" value="GAD-like_sf"/>
</dbReference>
<name>A0A9D8PPC6_9DELT</name>
<protein>
    <recommendedName>
        <fullName evidence="7">Aspartate--tRNA(Asp/Asn) ligase</fullName>
        <ecNumber evidence="7">6.1.1.23</ecNumber>
    </recommendedName>
    <alternativeName>
        <fullName evidence="7">Aspartyl-tRNA synthetase</fullName>
        <shortName evidence="7">AspRS</shortName>
    </alternativeName>
    <alternativeName>
        <fullName evidence="7">Non-discriminating aspartyl-tRNA synthetase</fullName>
        <shortName evidence="7">ND-AspRS</shortName>
    </alternativeName>
</protein>
<evidence type="ECO:0000256" key="3">
    <source>
        <dbReference type="ARBA" id="ARBA00022741"/>
    </source>
</evidence>
<dbReference type="Gene3D" id="3.30.1360.30">
    <property type="entry name" value="GAD-like domain"/>
    <property type="match status" value="1"/>
</dbReference>
<evidence type="ECO:0000259" key="8">
    <source>
        <dbReference type="PROSITE" id="PS50862"/>
    </source>
</evidence>
<dbReference type="InterPro" id="IPR004365">
    <property type="entry name" value="NA-bd_OB_tRNA"/>
</dbReference>
<keyword evidence="5 7" id="KW-0648">Protein biosynthesis</keyword>
<dbReference type="SUPFAM" id="SSF55261">
    <property type="entry name" value="GAD domain-like"/>
    <property type="match status" value="1"/>
</dbReference>
<evidence type="ECO:0000313" key="9">
    <source>
        <dbReference type="EMBL" id="MBN1573333.1"/>
    </source>
</evidence>
<keyword evidence="7" id="KW-0963">Cytoplasm</keyword>
<comment type="similarity">
    <text evidence="1 7">Belongs to the class-II aminoacyl-tRNA synthetase family. Type 1 subfamily.</text>
</comment>
<feature type="site" description="Important for tRNA non-discrimination" evidence="7">
    <location>
        <position position="86"/>
    </location>
</feature>
<dbReference type="GO" id="GO:0005737">
    <property type="term" value="C:cytoplasm"/>
    <property type="evidence" value="ECO:0007669"/>
    <property type="project" value="UniProtKB-SubCell"/>
</dbReference>
<dbReference type="InterPro" id="IPR004364">
    <property type="entry name" value="Aa-tRNA-synt_II"/>
</dbReference>
<evidence type="ECO:0000256" key="2">
    <source>
        <dbReference type="ARBA" id="ARBA00022598"/>
    </source>
</evidence>
<feature type="binding site" evidence="7">
    <location>
        <position position="224"/>
    </location>
    <ligand>
        <name>L-aspartate</name>
        <dbReference type="ChEBI" id="CHEBI:29991"/>
    </ligand>
</feature>
<dbReference type="Pfam" id="PF00152">
    <property type="entry name" value="tRNA-synt_2"/>
    <property type="match status" value="1"/>
</dbReference>
<dbReference type="SUPFAM" id="SSF50249">
    <property type="entry name" value="Nucleic acid-binding proteins"/>
    <property type="match status" value="1"/>
</dbReference>
<evidence type="ECO:0000256" key="1">
    <source>
        <dbReference type="ARBA" id="ARBA00006303"/>
    </source>
</evidence>
<dbReference type="NCBIfam" id="NF001750">
    <property type="entry name" value="PRK00476.1"/>
    <property type="match status" value="1"/>
</dbReference>
<dbReference type="InterPro" id="IPR029351">
    <property type="entry name" value="GAD_dom"/>
</dbReference>
<dbReference type="Pfam" id="PF01336">
    <property type="entry name" value="tRNA_anti-codon"/>
    <property type="match status" value="1"/>
</dbReference>
<dbReference type="SUPFAM" id="SSF55681">
    <property type="entry name" value="Class II aaRS and biotin synthetases"/>
    <property type="match status" value="1"/>
</dbReference>
<dbReference type="HAMAP" id="MF_00044">
    <property type="entry name" value="Asp_tRNA_synth_type1"/>
    <property type="match status" value="1"/>
</dbReference>
<proteinExistence type="inferred from homology"/>
<dbReference type="InterPro" id="IPR006195">
    <property type="entry name" value="aa-tRNA-synth_II"/>
</dbReference>
<keyword evidence="4 7" id="KW-0067">ATP-binding</keyword>
<feature type="domain" description="Aminoacyl-transfer RNA synthetases class-II family profile" evidence="8">
    <location>
        <begin position="155"/>
        <end position="562"/>
    </location>
</feature>
<dbReference type="CDD" id="cd00777">
    <property type="entry name" value="AspRS_core"/>
    <property type="match status" value="1"/>
</dbReference>
<feature type="site" description="Important for tRNA non-discrimination" evidence="7">
    <location>
        <position position="34"/>
    </location>
</feature>
<keyword evidence="2 7" id="KW-0436">Ligase</keyword>
<dbReference type="Pfam" id="PF02938">
    <property type="entry name" value="GAD"/>
    <property type="match status" value="1"/>
</dbReference>
<dbReference type="EMBL" id="JAFGIX010000046">
    <property type="protein sequence ID" value="MBN1573333.1"/>
    <property type="molecule type" value="Genomic_DNA"/>
</dbReference>
<dbReference type="AlphaFoldDB" id="A0A9D8PPC6"/>
<dbReference type="Gene3D" id="2.40.50.140">
    <property type="entry name" value="Nucleic acid-binding proteins"/>
    <property type="match status" value="1"/>
</dbReference>
<comment type="function">
    <text evidence="7">Aspartyl-tRNA synthetase with relaxed tRNA specificity since it is able to aspartylate not only its cognate tRNA(Asp) but also tRNA(Asn). Reaction proceeds in two steps: L-aspartate is first activated by ATP to form Asp-AMP and then transferred to the acceptor end of tRNA(Asp/Asn).</text>
</comment>
<dbReference type="EC" id="6.1.1.23" evidence="7"/>
<dbReference type="InterPro" id="IPR047090">
    <property type="entry name" value="AspRS_core"/>
</dbReference>
<dbReference type="GO" id="GO:0004815">
    <property type="term" value="F:aspartate-tRNA ligase activity"/>
    <property type="evidence" value="ECO:0007669"/>
    <property type="project" value="UniProtKB-UniRule"/>
</dbReference>
<evidence type="ECO:0000313" key="10">
    <source>
        <dbReference type="Proteomes" id="UP000809273"/>
    </source>
</evidence>
<gene>
    <name evidence="7 9" type="primary">aspS</name>
    <name evidence="9" type="ORF">JW984_09080</name>
</gene>
<feature type="binding site" evidence="7">
    <location>
        <begin position="541"/>
        <end position="544"/>
    </location>
    <ligand>
        <name>ATP</name>
        <dbReference type="ChEBI" id="CHEBI:30616"/>
    </ligand>
</feature>
<dbReference type="GO" id="GO:0050560">
    <property type="term" value="F:aspartate-tRNA(Asn) ligase activity"/>
    <property type="evidence" value="ECO:0007669"/>
    <property type="project" value="UniProtKB-EC"/>
</dbReference>
<comment type="subcellular location">
    <subcellularLocation>
        <location evidence="7">Cytoplasm</location>
    </subcellularLocation>
</comment>
<dbReference type="GO" id="GO:0006422">
    <property type="term" value="P:aspartyl-tRNA aminoacylation"/>
    <property type="evidence" value="ECO:0007669"/>
    <property type="project" value="UniProtKB-UniRule"/>
</dbReference>
<comment type="catalytic activity">
    <reaction evidence="7">
        <text>tRNA(Asx) + L-aspartate + ATP = L-aspartyl-tRNA(Asx) + AMP + diphosphate</text>
        <dbReference type="Rhea" id="RHEA:18349"/>
        <dbReference type="Rhea" id="RHEA-COMP:9710"/>
        <dbReference type="Rhea" id="RHEA-COMP:9711"/>
        <dbReference type="ChEBI" id="CHEBI:29991"/>
        <dbReference type="ChEBI" id="CHEBI:30616"/>
        <dbReference type="ChEBI" id="CHEBI:33019"/>
        <dbReference type="ChEBI" id="CHEBI:78442"/>
        <dbReference type="ChEBI" id="CHEBI:78516"/>
        <dbReference type="ChEBI" id="CHEBI:456215"/>
        <dbReference type="EC" id="6.1.1.23"/>
    </reaction>
</comment>
<dbReference type="InterPro" id="IPR012340">
    <property type="entry name" value="NA-bd_OB-fold"/>
</dbReference>
<dbReference type="PRINTS" id="PR01042">
    <property type="entry name" value="TRNASYNTHASP"/>
</dbReference>
<evidence type="ECO:0000256" key="6">
    <source>
        <dbReference type="ARBA" id="ARBA00023146"/>
    </source>
</evidence>
<keyword evidence="6 7" id="KW-0030">Aminoacyl-tRNA synthetase</keyword>
<comment type="subunit">
    <text evidence="7">Homodimer.</text>
</comment>
<dbReference type="Gene3D" id="3.30.930.10">
    <property type="entry name" value="Bira Bifunctional Protein, Domain 2"/>
    <property type="match status" value="1"/>
</dbReference>
<feature type="binding site" evidence="7">
    <location>
        <position position="451"/>
    </location>
    <ligand>
        <name>L-aspartate</name>
        <dbReference type="ChEBI" id="CHEBI:29991"/>
    </ligand>
</feature>
<reference evidence="9" key="1">
    <citation type="journal article" date="2021" name="Environ. Microbiol.">
        <title>Genomic characterization of three novel Desulfobacterota classes expand the metabolic and phylogenetic diversity of the phylum.</title>
        <authorList>
            <person name="Murphy C.L."/>
            <person name="Biggerstaff J."/>
            <person name="Eichhorn A."/>
            <person name="Ewing E."/>
            <person name="Shahan R."/>
            <person name="Soriano D."/>
            <person name="Stewart S."/>
            <person name="VanMol K."/>
            <person name="Walker R."/>
            <person name="Walters P."/>
            <person name="Elshahed M.S."/>
            <person name="Youssef N.H."/>
        </authorList>
    </citation>
    <scope>NUCLEOTIDE SEQUENCE</scope>
    <source>
        <strain evidence="9">Zod_Metabat.24</strain>
    </source>
</reference>
<dbReference type="InterPro" id="IPR045864">
    <property type="entry name" value="aa-tRNA-synth_II/BPL/LPL"/>
</dbReference>
<dbReference type="GO" id="GO:0005524">
    <property type="term" value="F:ATP binding"/>
    <property type="evidence" value="ECO:0007669"/>
    <property type="project" value="UniProtKB-UniRule"/>
</dbReference>
<dbReference type="GO" id="GO:0003676">
    <property type="term" value="F:nucleic acid binding"/>
    <property type="evidence" value="ECO:0007669"/>
    <property type="project" value="InterPro"/>
</dbReference>
<evidence type="ECO:0000256" key="7">
    <source>
        <dbReference type="HAMAP-Rule" id="MF_00044"/>
    </source>
</evidence>
<accession>A0A9D8PPC6</accession>
<dbReference type="PANTHER" id="PTHR22594:SF5">
    <property type="entry name" value="ASPARTATE--TRNA LIGASE, MITOCHONDRIAL"/>
    <property type="match status" value="1"/>
</dbReference>
<dbReference type="CDD" id="cd04317">
    <property type="entry name" value="EcAspRS_like_N"/>
    <property type="match status" value="1"/>
</dbReference>
<dbReference type="InterPro" id="IPR002312">
    <property type="entry name" value="Asp/Asn-tRNA-synth_IIb"/>
</dbReference>
<feature type="binding site" evidence="7">
    <location>
        <position position="233"/>
    </location>
    <ligand>
        <name>ATP</name>
        <dbReference type="ChEBI" id="CHEBI:30616"/>
    </ligand>
</feature>
<reference evidence="9" key="2">
    <citation type="submission" date="2021-01" db="EMBL/GenBank/DDBJ databases">
        <authorList>
            <person name="Hahn C.R."/>
            <person name="Youssef N.H."/>
            <person name="Elshahed M."/>
        </authorList>
    </citation>
    <scope>NUCLEOTIDE SEQUENCE</scope>
    <source>
        <strain evidence="9">Zod_Metabat.24</strain>
    </source>
</reference>